<dbReference type="AlphaFoldDB" id="A0A3M7P7Q1"/>
<accession>A0A3M7P7Q1</accession>
<dbReference type="PANTHER" id="PTHR14465:SF0">
    <property type="entry name" value="IQ DOMAIN-CONTAINING PROTEIN H"/>
    <property type="match status" value="1"/>
</dbReference>
<comment type="caution">
    <text evidence="2">The sequence shown here is derived from an EMBL/GenBank/DDBJ whole genome shotgun (WGS) entry which is preliminary data.</text>
</comment>
<dbReference type="PANTHER" id="PTHR14465">
    <property type="entry name" value="IQ DOMAIN-CONTAINING PROTEIN H"/>
    <property type="match status" value="1"/>
</dbReference>
<dbReference type="OrthoDB" id="2117703at2759"/>
<feature type="region of interest" description="Disordered" evidence="1">
    <location>
        <begin position="321"/>
        <end position="347"/>
    </location>
</feature>
<protein>
    <submittedName>
        <fullName evidence="2">IQ domain-containing H-like isoform X2</fullName>
    </submittedName>
</protein>
<gene>
    <name evidence="2" type="ORF">BpHYR1_037699</name>
</gene>
<evidence type="ECO:0000256" key="1">
    <source>
        <dbReference type="SAM" id="MobiDB-lite"/>
    </source>
</evidence>
<feature type="compositionally biased region" description="Low complexity" evidence="1">
    <location>
        <begin position="330"/>
        <end position="343"/>
    </location>
</feature>
<reference evidence="2 3" key="1">
    <citation type="journal article" date="2018" name="Sci. Rep.">
        <title>Genomic signatures of local adaptation to the degree of environmental predictability in rotifers.</title>
        <authorList>
            <person name="Franch-Gras L."/>
            <person name="Hahn C."/>
            <person name="Garcia-Roger E.M."/>
            <person name="Carmona M.J."/>
            <person name="Serra M."/>
            <person name="Gomez A."/>
        </authorList>
    </citation>
    <scope>NUCLEOTIDE SEQUENCE [LARGE SCALE GENOMIC DNA]</scope>
    <source>
        <strain evidence="2">HYR1</strain>
    </source>
</reference>
<organism evidence="2 3">
    <name type="scientific">Brachionus plicatilis</name>
    <name type="common">Marine rotifer</name>
    <name type="synonym">Brachionus muelleri</name>
    <dbReference type="NCBI Taxonomy" id="10195"/>
    <lineage>
        <taxon>Eukaryota</taxon>
        <taxon>Metazoa</taxon>
        <taxon>Spiralia</taxon>
        <taxon>Gnathifera</taxon>
        <taxon>Rotifera</taxon>
        <taxon>Eurotatoria</taxon>
        <taxon>Monogononta</taxon>
        <taxon>Pseudotrocha</taxon>
        <taxon>Ploima</taxon>
        <taxon>Brachionidae</taxon>
        <taxon>Brachionus</taxon>
    </lineage>
</organism>
<dbReference type="InterPro" id="IPR038752">
    <property type="entry name" value="IQCH"/>
</dbReference>
<feature type="compositionally biased region" description="Basic and acidic residues" evidence="1">
    <location>
        <begin position="283"/>
        <end position="296"/>
    </location>
</feature>
<proteinExistence type="predicted"/>
<keyword evidence="3" id="KW-1185">Reference proteome</keyword>
<name>A0A3M7P7Q1_BRAPC</name>
<dbReference type="EMBL" id="REGN01012674">
    <property type="protein sequence ID" value="RMZ94999.1"/>
    <property type="molecule type" value="Genomic_DNA"/>
</dbReference>
<sequence length="441" mass="50616">MGTLTEFKNEEIGDLLLRVQDEIKHLKNMVSQDGSKIDINTLQTSLAKAEHEIKQKSDFYINQLNSQVKIIQNSRDKDESMPTANFGATIENIWDISRNNRKTESAIRRQLESRSLSNMNSNKELSEMAVVPKKSYEDGHVIEEVQELRGPKFTPFSLSPGQQVKAARDTKFLFNPENSKNREALNENYSIQLPLIERKKSIKVQTHVITGSTVEHLATLPLNYRRNPTLVPPPVTEIEATRGLLSLVQRGLIPEHATISFEQFPVATRSIQPKPKQRQKVPNYKDRRPPTEHIYKLDPSYTLNRTKLNYLGSRESTEFNELKQLKSAKSKSSSASNRNSTANKSHKEIDHRILENLFQKRPPTTPMNNLQIQAFDSVKYAHKFLIQNGRVRMDMPEYSQFKSSFILRWGSIVTIIKHLEELCQTYTIPVGYLDGQKSLKT</sequence>
<feature type="region of interest" description="Disordered" evidence="1">
    <location>
        <begin position="268"/>
        <end position="297"/>
    </location>
</feature>
<dbReference type="STRING" id="10195.A0A3M7P7Q1"/>
<evidence type="ECO:0000313" key="2">
    <source>
        <dbReference type="EMBL" id="RMZ94999.1"/>
    </source>
</evidence>
<evidence type="ECO:0000313" key="3">
    <source>
        <dbReference type="Proteomes" id="UP000276133"/>
    </source>
</evidence>
<dbReference type="Proteomes" id="UP000276133">
    <property type="component" value="Unassembled WGS sequence"/>
</dbReference>